<feature type="region of interest" description="Disordered" evidence="3">
    <location>
        <begin position="163"/>
        <end position="189"/>
    </location>
</feature>
<dbReference type="SUPFAM" id="SSF143113">
    <property type="entry name" value="NAP-like"/>
    <property type="match status" value="1"/>
</dbReference>
<proteinExistence type="inferred from homology"/>
<evidence type="ECO:0000256" key="2">
    <source>
        <dbReference type="RuleBase" id="RU003876"/>
    </source>
</evidence>
<dbReference type="HOGENOM" id="CLU_038841_5_2_1"/>
<dbReference type="PANTHER" id="PTHR11875">
    <property type="entry name" value="TESTIS-SPECIFIC Y-ENCODED PROTEIN"/>
    <property type="match status" value="1"/>
</dbReference>
<dbReference type="AlphaFoldDB" id="A0A0C9T3Q6"/>
<dbReference type="OrthoDB" id="27325at2759"/>
<feature type="non-terminal residue" evidence="4">
    <location>
        <position position="189"/>
    </location>
</feature>
<dbReference type="GO" id="GO:0005634">
    <property type="term" value="C:nucleus"/>
    <property type="evidence" value="ECO:0007669"/>
    <property type="project" value="InterPro"/>
</dbReference>
<dbReference type="Gene3D" id="3.30.1120.90">
    <property type="entry name" value="Nucleosome assembly protein"/>
    <property type="match status" value="1"/>
</dbReference>
<evidence type="ECO:0000313" key="5">
    <source>
        <dbReference type="Proteomes" id="UP000054279"/>
    </source>
</evidence>
<accession>A0A0C9T3Q6</accession>
<dbReference type="Pfam" id="PF00956">
    <property type="entry name" value="NAP"/>
    <property type="match status" value="1"/>
</dbReference>
<feature type="non-terminal residue" evidence="4">
    <location>
        <position position="1"/>
    </location>
</feature>
<evidence type="ECO:0000256" key="3">
    <source>
        <dbReference type="SAM" id="MobiDB-lite"/>
    </source>
</evidence>
<name>A0A0C9T3Q6_SPHS4</name>
<dbReference type="GO" id="GO:0006334">
    <property type="term" value="P:nucleosome assembly"/>
    <property type="evidence" value="ECO:0007669"/>
    <property type="project" value="InterPro"/>
</dbReference>
<reference evidence="4 5" key="1">
    <citation type="submission" date="2014-06" db="EMBL/GenBank/DDBJ databases">
        <title>Evolutionary Origins and Diversification of the Mycorrhizal Mutualists.</title>
        <authorList>
            <consortium name="DOE Joint Genome Institute"/>
            <consortium name="Mycorrhizal Genomics Consortium"/>
            <person name="Kohler A."/>
            <person name="Kuo A."/>
            <person name="Nagy L.G."/>
            <person name="Floudas D."/>
            <person name="Copeland A."/>
            <person name="Barry K.W."/>
            <person name="Cichocki N."/>
            <person name="Veneault-Fourrey C."/>
            <person name="LaButti K."/>
            <person name="Lindquist E.A."/>
            <person name="Lipzen A."/>
            <person name="Lundell T."/>
            <person name="Morin E."/>
            <person name="Murat C."/>
            <person name="Riley R."/>
            <person name="Ohm R."/>
            <person name="Sun H."/>
            <person name="Tunlid A."/>
            <person name="Henrissat B."/>
            <person name="Grigoriev I.V."/>
            <person name="Hibbett D.S."/>
            <person name="Martin F."/>
        </authorList>
    </citation>
    <scope>NUCLEOTIDE SEQUENCE [LARGE SCALE GENOMIC DNA]</scope>
    <source>
        <strain evidence="4 5">SS14</strain>
    </source>
</reference>
<sequence length="189" mass="22410">LRNHIGLGDLITERDAEVLNMGFKLTFFSPNDFFTNETLTKSYIYRDELGYEGDFVYERSEINWKDEKDLTKSFEIKKQRSKNTNSTRLIRKVHPIDSFFNFFRPPIPPSEDALENGEVDEEELEDLEERLELDYQIGEDLKERIIPHAVDWFTGKALEYEDIDMGDEDEFDDENLEEDSDEEKENDDE</sequence>
<keyword evidence="5" id="KW-1185">Reference proteome</keyword>
<evidence type="ECO:0000256" key="1">
    <source>
        <dbReference type="ARBA" id="ARBA00009947"/>
    </source>
</evidence>
<protein>
    <submittedName>
        <fullName evidence="4">Unplaced genomic scaffold SPHSTscaffold_577, whole genome shotgun sequence</fullName>
    </submittedName>
</protein>
<gene>
    <name evidence="4" type="ORF">M422DRAFT_116240</name>
</gene>
<organism evidence="4 5">
    <name type="scientific">Sphaerobolus stellatus (strain SS14)</name>
    <dbReference type="NCBI Taxonomy" id="990650"/>
    <lineage>
        <taxon>Eukaryota</taxon>
        <taxon>Fungi</taxon>
        <taxon>Dikarya</taxon>
        <taxon>Basidiomycota</taxon>
        <taxon>Agaricomycotina</taxon>
        <taxon>Agaricomycetes</taxon>
        <taxon>Phallomycetidae</taxon>
        <taxon>Geastrales</taxon>
        <taxon>Sphaerobolaceae</taxon>
        <taxon>Sphaerobolus</taxon>
    </lineage>
</organism>
<dbReference type="InterPro" id="IPR002164">
    <property type="entry name" value="NAP_family"/>
</dbReference>
<dbReference type="Proteomes" id="UP000054279">
    <property type="component" value="Unassembled WGS sequence"/>
</dbReference>
<evidence type="ECO:0000313" key="4">
    <source>
        <dbReference type="EMBL" id="KIJ23508.1"/>
    </source>
</evidence>
<dbReference type="InterPro" id="IPR037231">
    <property type="entry name" value="NAP-like_sf"/>
</dbReference>
<comment type="similarity">
    <text evidence="1 2">Belongs to the nucleosome assembly protein (NAP) family.</text>
</comment>
<dbReference type="EMBL" id="KN837652">
    <property type="protein sequence ID" value="KIJ23508.1"/>
    <property type="molecule type" value="Genomic_DNA"/>
</dbReference>